<dbReference type="NCBIfam" id="TIGR01563">
    <property type="entry name" value="gp16_SPP1"/>
    <property type="match status" value="1"/>
</dbReference>
<gene>
    <name evidence="1" type="ORF">C0081_13015</name>
</gene>
<proteinExistence type="predicted"/>
<evidence type="ECO:0000313" key="1">
    <source>
        <dbReference type="EMBL" id="PLW76960.1"/>
    </source>
</evidence>
<comment type="caution">
    <text evidence="1">The sequence shown here is derived from an EMBL/GenBank/DDBJ whole genome shotgun (WGS) entry which is preliminary data.</text>
</comment>
<evidence type="ECO:0000313" key="2">
    <source>
        <dbReference type="Proteomes" id="UP000234881"/>
    </source>
</evidence>
<evidence type="ECO:0008006" key="3">
    <source>
        <dbReference type="Google" id="ProtNLM"/>
    </source>
</evidence>
<reference evidence="1 2" key="1">
    <citation type="submission" date="2018-01" db="EMBL/GenBank/DDBJ databases">
        <title>The draft genome sequence of Cohaesibacter sp. H1304.</title>
        <authorList>
            <person name="Wang N.-N."/>
            <person name="Du Z.-J."/>
        </authorList>
    </citation>
    <scope>NUCLEOTIDE SEQUENCE [LARGE SCALE GENOMIC DNA]</scope>
    <source>
        <strain evidence="1 2">H1304</strain>
    </source>
</reference>
<sequence>MPERALKAFNFDPAGLKHQIELRAPDFDAISPWQGATSTQLVAQVWAGVLNVSAQEKLDAEQAANSRSIELIMRHRTDLGTVTMITFDGQSFDLLSMSDPDFSKRWLIIQARSTLGHA</sequence>
<dbReference type="Proteomes" id="UP000234881">
    <property type="component" value="Unassembled WGS sequence"/>
</dbReference>
<dbReference type="Pfam" id="PF05521">
    <property type="entry name" value="Phage_HCP"/>
    <property type="match status" value="1"/>
</dbReference>
<name>A0A2N5XR80_9HYPH</name>
<dbReference type="InterPro" id="IPR008767">
    <property type="entry name" value="Phage_SPP1_head-tail_adaptor"/>
</dbReference>
<dbReference type="EMBL" id="PKUQ01000022">
    <property type="protein sequence ID" value="PLW76960.1"/>
    <property type="molecule type" value="Genomic_DNA"/>
</dbReference>
<accession>A0A2N5XR80</accession>
<dbReference type="Gene3D" id="2.40.10.270">
    <property type="entry name" value="Bacteriophage SPP1 head-tail adaptor protein"/>
    <property type="match status" value="1"/>
</dbReference>
<dbReference type="AlphaFoldDB" id="A0A2N5XR80"/>
<dbReference type="InterPro" id="IPR038666">
    <property type="entry name" value="SSP1_head-tail_sf"/>
</dbReference>
<dbReference type="OrthoDB" id="7570189at2"/>
<dbReference type="RefSeq" id="WP_101534249.1">
    <property type="nucleotide sequence ID" value="NZ_JBFHIU010000142.1"/>
</dbReference>
<protein>
    <recommendedName>
        <fullName evidence="3">Head-tail adaptor protein</fullName>
    </recommendedName>
</protein>
<keyword evidence="2" id="KW-1185">Reference proteome</keyword>
<organism evidence="1 2">
    <name type="scientific">Cohaesibacter celericrescens</name>
    <dbReference type="NCBI Taxonomy" id="2067669"/>
    <lineage>
        <taxon>Bacteria</taxon>
        <taxon>Pseudomonadati</taxon>
        <taxon>Pseudomonadota</taxon>
        <taxon>Alphaproteobacteria</taxon>
        <taxon>Hyphomicrobiales</taxon>
        <taxon>Cohaesibacteraceae</taxon>
    </lineage>
</organism>